<dbReference type="GO" id="GO:0043139">
    <property type="term" value="F:5'-3' DNA helicase activity"/>
    <property type="evidence" value="ECO:0007669"/>
    <property type="project" value="InterPro"/>
</dbReference>
<evidence type="ECO:0000313" key="3">
    <source>
        <dbReference type="EMBL" id="KAK2711846.1"/>
    </source>
</evidence>
<reference evidence="3" key="1">
    <citation type="submission" date="2023-07" db="EMBL/GenBank/DDBJ databases">
        <title>Chromosome-level genome assembly of Artemia franciscana.</title>
        <authorList>
            <person name="Jo E."/>
        </authorList>
    </citation>
    <scope>NUCLEOTIDE SEQUENCE</scope>
    <source>
        <tissue evidence="3">Whole body</tissue>
    </source>
</reference>
<dbReference type="CDD" id="cd01122">
    <property type="entry name" value="Twinkle_C"/>
    <property type="match status" value="1"/>
</dbReference>
<dbReference type="PANTHER" id="PTHR12873">
    <property type="entry name" value="T7-LIKE MITOCHONDRIAL DNA HELICASE"/>
    <property type="match status" value="1"/>
</dbReference>
<accession>A0AA88HQ75</accession>
<organism evidence="3 4">
    <name type="scientific">Artemia franciscana</name>
    <name type="common">Brine shrimp</name>
    <name type="synonym">Artemia sanfranciscana</name>
    <dbReference type="NCBI Taxonomy" id="6661"/>
    <lineage>
        <taxon>Eukaryota</taxon>
        <taxon>Metazoa</taxon>
        <taxon>Ecdysozoa</taxon>
        <taxon>Arthropoda</taxon>
        <taxon>Crustacea</taxon>
        <taxon>Branchiopoda</taxon>
        <taxon>Anostraca</taxon>
        <taxon>Artemiidae</taxon>
        <taxon>Artemia</taxon>
    </lineage>
</organism>
<dbReference type="GO" id="GO:0003697">
    <property type="term" value="F:single-stranded DNA binding"/>
    <property type="evidence" value="ECO:0007669"/>
    <property type="project" value="InterPro"/>
</dbReference>
<dbReference type="InterPro" id="IPR027032">
    <property type="entry name" value="Twinkle-like"/>
</dbReference>
<gene>
    <name evidence="3" type="ORF">QYM36_012843</name>
</gene>
<sequence length="645" mass="73321">MRLHVKDLCPLQTWCQRNHILSKRKTLQMQAIGNQQKGVQEKNYGSEYGPRKLYGPLQDPYILKTGFPSILQRVGLHLLPPKEANDESFSINEARKFLNSHDFAVTLGHTSLKIECPDSVVQPKTLKSQRGHSLYINSKTGYCVCPNCKLHGPWTNLKSYLARLDSKSNLSPFLESYKLKELATYEQQLSTSQLITAHTFKTKLKHNLINLRVETFEKSECRLSETNNILIPVRHLDSSIIVYREIDISSGSEVNLKNTFVPLILPQKGAKDLVVITWNLPDALYAYQETKSTVICLPSGLDNLPIESLPYFEEFSKLVLWFGGGVHEWEAARLFAKKLNEKKCFFVRPSVTSPGPTVAAIEGLDLVKILKTHVSMFHNAVTTFSSLKEEVYAEIVQINEVNTLWGSFEIRNVRLAKMMLTQFAGIPLEAEPENFNKYADEFEKLPLYFLTFHGQQDLKSVMEAINHATYVYDIGHVIIDNLQFMMGTGIGSSDRMDMLFLQDRIIGAFRQFATVNNVHVTLVIHPRKEDVTEELTTASIFGSAKATQEADNVLILQDRKILHPGGRKKYIQIAKNRFSGDLGIVPLSFDRESLSFTKKKNAKIASTWALPLEPSIEDENESHRKENTRRRKSKITNDFDPSIKE</sequence>
<dbReference type="Proteomes" id="UP001187531">
    <property type="component" value="Unassembled WGS sequence"/>
</dbReference>
<dbReference type="PROSITE" id="PS51199">
    <property type="entry name" value="SF4_HELICASE"/>
    <property type="match status" value="1"/>
</dbReference>
<dbReference type="SUPFAM" id="SSF52540">
    <property type="entry name" value="P-loop containing nucleoside triphosphate hydrolases"/>
    <property type="match status" value="1"/>
</dbReference>
<comment type="caution">
    <text evidence="3">The sequence shown here is derived from an EMBL/GenBank/DDBJ whole genome shotgun (WGS) entry which is preliminary data.</text>
</comment>
<keyword evidence="4" id="KW-1185">Reference proteome</keyword>
<dbReference type="InterPro" id="IPR027417">
    <property type="entry name" value="P-loop_NTPase"/>
</dbReference>
<dbReference type="Gene3D" id="3.40.50.300">
    <property type="entry name" value="P-loop containing nucleotide triphosphate hydrolases"/>
    <property type="match status" value="1"/>
</dbReference>
<dbReference type="GO" id="GO:0005739">
    <property type="term" value="C:mitochondrion"/>
    <property type="evidence" value="ECO:0007669"/>
    <property type="project" value="TreeGrafter"/>
</dbReference>
<feature type="domain" description="SF4 helicase" evidence="2">
    <location>
        <begin position="385"/>
        <end position="603"/>
    </location>
</feature>
<evidence type="ECO:0000256" key="1">
    <source>
        <dbReference type="SAM" id="MobiDB-lite"/>
    </source>
</evidence>
<evidence type="ECO:0000259" key="2">
    <source>
        <dbReference type="PROSITE" id="PS51199"/>
    </source>
</evidence>
<dbReference type="PANTHER" id="PTHR12873:SF0">
    <property type="entry name" value="TWINKLE MTDNA HELICASE"/>
    <property type="match status" value="1"/>
</dbReference>
<protein>
    <recommendedName>
        <fullName evidence="2">SF4 helicase domain-containing protein</fullName>
    </recommendedName>
</protein>
<feature type="compositionally biased region" description="Basic and acidic residues" evidence="1">
    <location>
        <begin position="635"/>
        <end position="645"/>
    </location>
</feature>
<dbReference type="EMBL" id="JAVRJZ010000016">
    <property type="protein sequence ID" value="KAK2711846.1"/>
    <property type="molecule type" value="Genomic_DNA"/>
</dbReference>
<evidence type="ECO:0000313" key="4">
    <source>
        <dbReference type="Proteomes" id="UP001187531"/>
    </source>
</evidence>
<dbReference type="GO" id="GO:0006264">
    <property type="term" value="P:mitochondrial DNA replication"/>
    <property type="evidence" value="ECO:0007669"/>
    <property type="project" value="TreeGrafter"/>
</dbReference>
<dbReference type="GO" id="GO:0005524">
    <property type="term" value="F:ATP binding"/>
    <property type="evidence" value="ECO:0007669"/>
    <property type="project" value="InterPro"/>
</dbReference>
<dbReference type="InterPro" id="IPR007694">
    <property type="entry name" value="DNA_helicase_DnaB-like_C"/>
</dbReference>
<name>A0AA88HQ75_ARTSF</name>
<feature type="region of interest" description="Disordered" evidence="1">
    <location>
        <begin position="615"/>
        <end position="645"/>
    </location>
</feature>
<dbReference type="AlphaFoldDB" id="A0AA88HQ75"/>
<dbReference type="Pfam" id="PF13481">
    <property type="entry name" value="AAA_25"/>
    <property type="match status" value="1"/>
</dbReference>
<proteinExistence type="predicted"/>